<dbReference type="InterPro" id="IPR013740">
    <property type="entry name" value="Redoxin"/>
</dbReference>
<comment type="caution">
    <text evidence="7">The sequence shown here is derived from an EMBL/GenBank/DDBJ whole genome shotgun (WGS) entry which is preliminary data.</text>
</comment>
<reference evidence="7 8" key="1">
    <citation type="journal article" date="2014" name="Genome Announc.">
        <title>Draft Genome Sequence of Bacteroides reticulotermitis Strain JCM 10512T, Isolated from the Gut of a Termite.</title>
        <authorList>
            <person name="Yuki M."/>
            <person name="Oshima K."/>
            <person name="Suda W."/>
            <person name="Sakamoto M."/>
            <person name="Iida T."/>
            <person name="Hattori M."/>
            <person name="Ohkuma M."/>
        </authorList>
    </citation>
    <scope>NUCLEOTIDE SEQUENCE [LARGE SCALE GENOMIC DNA]</scope>
    <source>
        <strain evidence="7 8">JCM 10512</strain>
    </source>
</reference>
<name>W4UXF1_9BACE</name>
<comment type="subcellular location">
    <subcellularLocation>
        <location evidence="1">Cell envelope</location>
    </subcellularLocation>
</comment>
<dbReference type="Proteomes" id="UP000019131">
    <property type="component" value="Unassembled WGS sequence"/>
</dbReference>
<keyword evidence="2" id="KW-0201">Cytochrome c-type biogenesis</keyword>
<dbReference type="AlphaFoldDB" id="W4UXF1"/>
<feature type="transmembrane region" description="Helical" evidence="5">
    <location>
        <begin position="7"/>
        <end position="26"/>
    </location>
</feature>
<keyword evidence="5" id="KW-1133">Transmembrane helix</keyword>
<dbReference type="CDD" id="cd02966">
    <property type="entry name" value="TlpA_like_family"/>
    <property type="match status" value="1"/>
</dbReference>
<dbReference type="GO" id="GO:0030313">
    <property type="term" value="C:cell envelope"/>
    <property type="evidence" value="ECO:0007669"/>
    <property type="project" value="UniProtKB-SubCell"/>
</dbReference>
<dbReference type="Pfam" id="PF08534">
    <property type="entry name" value="Redoxin"/>
    <property type="match status" value="1"/>
</dbReference>
<evidence type="ECO:0000313" key="8">
    <source>
        <dbReference type="Proteomes" id="UP000019131"/>
    </source>
</evidence>
<keyword evidence="5" id="KW-0472">Membrane</keyword>
<organism evidence="7 8">
    <name type="scientific">Bacteroides reticulotermitis JCM 10512</name>
    <dbReference type="NCBI Taxonomy" id="1445607"/>
    <lineage>
        <taxon>Bacteria</taxon>
        <taxon>Pseudomonadati</taxon>
        <taxon>Bacteroidota</taxon>
        <taxon>Bacteroidia</taxon>
        <taxon>Bacteroidales</taxon>
        <taxon>Bacteroidaceae</taxon>
        <taxon>Bacteroides</taxon>
    </lineage>
</organism>
<evidence type="ECO:0000256" key="2">
    <source>
        <dbReference type="ARBA" id="ARBA00022748"/>
    </source>
</evidence>
<proteinExistence type="predicted"/>
<dbReference type="InterPro" id="IPR036249">
    <property type="entry name" value="Thioredoxin-like_sf"/>
</dbReference>
<evidence type="ECO:0000256" key="5">
    <source>
        <dbReference type="SAM" id="Phobius"/>
    </source>
</evidence>
<dbReference type="InterPro" id="IPR050553">
    <property type="entry name" value="Thioredoxin_ResA/DsbE_sf"/>
</dbReference>
<sequence>MTNIIKRYYYVFFFLCITIIYCFGFPCHMSASRKLADPVLRIGNAKLSGRIENFTLLPKELSVYVDAIVYSPITGQHEYRTVLEQDQTFHLNIPLDCTTAIGSLRISSDTEYYGFFIVGLSQKEKLNLDIKFNKNENSMIITESKGGLGLTSNETVSFGGAIMAFEEFHSPDKYYRMTPEEFVNQELNFNLKERMKAAFNVYNQSERINNYLRNSLELLFFNGKLFQYKEEAERSYRNTTDKVESNYVASEPDASYYSFLNQYELTPQHLYCFSYSGFIKAFLSIKAFDIPTVGNTSIKVWIDEVKGRIKKVLKIDSELFYDLLAANSFDLQLSYENKPLTKTQIANITNYYSTQNSAIATVLLNQNSQLIEKLKSSQDLKVKNTPNVAKEKLMDTLIAGYKGKVVLVDFWATWCTPCADAIKKIRGLKEALKEKDVVFVYIANPSSPKKVWENQIKIIGGEHYYLTADEWSFITEQFEFNTIPTYLIYNSKGSLKDKSIGFPGIKKMQALLENVLQE</sequence>
<dbReference type="InterPro" id="IPR013766">
    <property type="entry name" value="Thioredoxin_domain"/>
</dbReference>
<dbReference type="STRING" id="1445607.JCM10512_3593"/>
<dbReference type="EMBL" id="BAIV01000024">
    <property type="protein sequence ID" value="GAE85184.1"/>
    <property type="molecule type" value="Genomic_DNA"/>
</dbReference>
<keyword evidence="4" id="KW-0676">Redox-active center</keyword>
<gene>
    <name evidence="7" type="ORF">JCM10512_3593</name>
</gene>
<dbReference type="PANTHER" id="PTHR42852:SF6">
    <property type="entry name" value="THIOL:DISULFIDE INTERCHANGE PROTEIN DSBE"/>
    <property type="match status" value="1"/>
</dbReference>
<dbReference type="GO" id="GO:0016491">
    <property type="term" value="F:oxidoreductase activity"/>
    <property type="evidence" value="ECO:0007669"/>
    <property type="project" value="InterPro"/>
</dbReference>
<dbReference type="Gene3D" id="3.40.30.10">
    <property type="entry name" value="Glutaredoxin"/>
    <property type="match status" value="1"/>
</dbReference>
<dbReference type="PROSITE" id="PS51352">
    <property type="entry name" value="THIOREDOXIN_2"/>
    <property type="match status" value="1"/>
</dbReference>
<feature type="domain" description="Thioredoxin" evidence="6">
    <location>
        <begin position="352"/>
        <end position="518"/>
    </location>
</feature>
<keyword evidence="8" id="KW-1185">Reference proteome</keyword>
<keyword evidence="5" id="KW-0812">Transmembrane</keyword>
<keyword evidence="3" id="KW-1015">Disulfide bond</keyword>
<evidence type="ECO:0000259" key="6">
    <source>
        <dbReference type="PROSITE" id="PS51352"/>
    </source>
</evidence>
<evidence type="ECO:0000256" key="3">
    <source>
        <dbReference type="ARBA" id="ARBA00023157"/>
    </source>
</evidence>
<evidence type="ECO:0000313" key="7">
    <source>
        <dbReference type="EMBL" id="GAE85184.1"/>
    </source>
</evidence>
<evidence type="ECO:0000256" key="4">
    <source>
        <dbReference type="ARBA" id="ARBA00023284"/>
    </source>
</evidence>
<evidence type="ECO:0000256" key="1">
    <source>
        <dbReference type="ARBA" id="ARBA00004196"/>
    </source>
</evidence>
<dbReference type="GO" id="GO:0017004">
    <property type="term" value="P:cytochrome complex assembly"/>
    <property type="evidence" value="ECO:0007669"/>
    <property type="project" value="UniProtKB-KW"/>
</dbReference>
<accession>W4UXF1</accession>
<dbReference type="SUPFAM" id="SSF52833">
    <property type="entry name" value="Thioredoxin-like"/>
    <property type="match status" value="1"/>
</dbReference>
<protein>
    <submittedName>
        <fullName evidence="7">Thioredoxin family protein</fullName>
    </submittedName>
</protein>
<dbReference type="PANTHER" id="PTHR42852">
    <property type="entry name" value="THIOL:DISULFIDE INTERCHANGE PROTEIN DSBE"/>
    <property type="match status" value="1"/>
</dbReference>